<dbReference type="Pfam" id="PF07565">
    <property type="entry name" value="Band_3_cyto"/>
    <property type="match status" value="1"/>
</dbReference>
<evidence type="ECO:0000313" key="13">
    <source>
        <dbReference type="Proteomes" id="UP000198287"/>
    </source>
</evidence>
<gene>
    <name evidence="12" type="ORF">Fcan01_05061</name>
</gene>
<protein>
    <recommendedName>
        <fullName evidence="9">Anion exchange protein</fullName>
    </recommendedName>
</protein>
<comment type="subcellular location">
    <subcellularLocation>
        <location evidence="1">Basolateral cell membrane</location>
        <topology evidence="1">Multi-pass membrane protein</topology>
    </subcellularLocation>
    <subcellularLocation>
        <location evidence="9">Membrane</location>
        <topology evidence="9">Multi-pass membrane protein</topology>
    </subcellularLocation>
</comment>
<evidence type="ECO:0000256" key="6">
    <source>
        <dbReference type="ARBA" id="ARBA00022989"/>
    </source>
</evidence>
<dbReference type="OMA" id="SLPQLVX"/>
<dbReference type="GO" id="GO:0005452">
    <property type="term" value="F:solute:inorganic anion antiporter activity"/>
    <property type="evidence" value="ECO:0007669"/>
    <property type="project" value="InterPro"/>
</dbReference>
<name>A0A226ES13_FOLCA</name>
<keyword evidence="3 9" id="KW-0813">Transport</keyword>
<dbReference type="GO" id="GO:0008510">
    <property type="term" value="F:sodium:bicarbonate symporter activity"/>
    <property type="evidence" value="ECO:0007669"/>
    <property type="project" value="TreeGrafter"/>
</dbReference>
<dbReference type="GO" id="GO:0051453">
    <property type="term" value="P:regulation of intracellular pH"/>
    <property type="evidence" value="ECO:0007669"/>
    <property type="project" value="TreeGrafter"/>
</dbReference>
<proteinExistence type="inferred from homology"/>
<evidence type="ECO:0000256" key="3">
    <source>
        <dbReference type="ARBA" id="ARBA00022448"/>
    </source>
</evidence>
<dbReference type="PANTHER" id="PTHR11453">
    <property type="entry name" value="ANION EXCHANGE PROTEIN"/>
    <property type="match status" value="1"/>
</dbReference>
<comment type="similarity">
    <text evidence="2 9">Belongs to the anion exchanger (TC 2.A.31) family.</text>
</comment>
<evidence type="ECO:0000259" key="10">
    <source>
        <dbReference type="Pfam" id="PF00955"/>
    </source>
</evidence>
<dbReference type="Gene3D" id="1.10.287.570">
    <property type="entry name" value="Helical hairpin bin"/>
    <property type="match status" value="1"/>
</dbReference>
<evidence type="ECO:0000256" key="1">
    <source>
        <dbReference type="ARBA" id="ARBA00004554"/>
    </source>
</evidence>
<accession>A0A226ES13</accession>
<keyword evidence="8 9" id="KW-0472">Membrane</keyword>
<sequence length="834" mass="93341">MPNSTWDVSGGEDTLGWQPELPPEAGYPLFIEMAQFNSDGRKEEWRESARWVKFEEDIEEAMRWSKPYVPSIQLSALYELRRILEGAEVQLQFNCNSEERACRLLVDTWASNGVIQESERAKVLQTLLRPHVHLYETATSIIPTLFRKKKPPLERKSSSSATEFLRRNSISSVVYRQPTKEDKEKNVQFLRKIPANAECANIMVGQIQLLTGLKQPVAAFLKLKDATILGNLTEVPLPTRFVFVLLAPHGTNIMEIGRAVGTLLTDPGFKELAYKAETKERILQGIDLFLNTTSILPPATWDASIRLEPPSVAAGGGHGASSHGGDEEDNGLTRTGRIFGGFFQDIKRKVPWYWSDFKDALSLQVLATWMFLYFACLTPQITFGGLMGLATHNAMGTMETMVAGCVCGIGFALFAGQPLTILGSTGPVLVFEKILVHFSESNGLNYLEFRLWVGLWIALILMILVATDASALVSYITRFTEDNFATLIACIFMVEALKNVMLIRHVKHGPPITRGLNDSALEFMNNSPNGVSSNAMRDFDDGQNQTAWNFDYDVYQDTTPNINLLEALQTETSQSIFLMSLLLFIGTFFVSYMLKEFRMSPFFPTWFRYIVSDFAVILAIAAMTFVDFKSGIPTPKLTVPEKFAPTSSERGWFIPPFGKNPFWSLFAASIPALLATILIFMDQQITAVIVNRKDHKLKKGCGYHLDLFVLAILITVGSLFGLPWFVAATVESLTNVSSLKMESESAAPGEKPIFLGVREQRVSNLLVFITVGLSVLLTPVLRHVPMPVLYGVFLYMGFSALMRMELFQRILLMFMPLKYQPDHGKYKSVANDDV</sequence>
<feature type="transmembrane region" description="Helical" evidence="9">
    <location>
        <begin position="662"/>
        <end position="681"/>
    </location>
</feature>
<evidence type="ECO:0000259" key="11">
    <source>
        <dbReference type="Pfam" id="PF07565"/>
    </source>
</evidence>
<dbReference type="OrthoDB" id="1735926at2759"/>
<evidence type="ECO:0000256" key="9">
    <source>
        <dbReference type="RuleBase" id="RU362035"/>
    </source>
</evidence>
<evidence type="ECO:0000256" key="7">
    <source>
        <dbReference type="ARBA" id="ARBA00023065"/>
    </source>
</evidence>
<feature type="transmembrane region" description="Helical" evidence="9">
    <location>
        <begin position="575"/>
        <end position="594"/>
    </location>
</feature>
<feature type="transmembrane region" description="Helical" evidence="9">
    <location>
        <begin position="401"/>
        <end position="431"/>
    </location>
</feature>
<feature type="transmembrane region" description="Helical" evidence="9">
    <location>
        <begin position="702"/>
        <end position="726"/>
    </location>
</feature>
<evidence type="ECO:0000313" key="12">
    <source>
        <dbReference type="EMBL" id="OXA59571.1"/>
    </source>
</evidence>
<feature type="transmembrane region" description="Helical" evidence="9">
    <location>
        <begin position="788"/>
        <end position="807"/>
    </location>
</feature>
<dbReference type="Gene3D" id="3.40.930.10">
    <property type="entry name" value="Mannitol-specific EII, Chain A"/>
    <property type="match status" value="1"/>
</dbReference>
<dbReference type="PRINTS" id="PR01231">
    <property type="entry name" value="HCO3TRNSPORT"/>
</dbReference>
<dbReference type="FunFam" id="1.10.287.570:FF:000001">
    <property type="entry name" value="Anion exchange protein"/>
    <property type="match status" value="1"/>
</dbReference>
<keyword evidence="7 9" id="KW-0406">Ion transport</keyword>
<dbReference type="InterPro" id="IPR011531">
    <property type="entry name" value="HCO3_transpt-like_TM_dom"/>
</dbReference>
<evidence type="ECO:0000256" key="5">
    <source>
        <dbReference type="ARBA" id="ARBA00022692"/>
    </source>
</evidence>
<comment type="caution">
    <text evidence="12">The sequence shown here is derived from an EMBL/GenBank/DDBJ whole genome shotgun (WGS) entry which is preliminary data.</text>
</comment>
<evidence type="ECO:0000256" key="2">
    <source>
        <dbReference type="ARBA" id="ARBA00010993"/>
    </source>
</evidence>
<dbReference type="GO" id="GO:0016323">
    <property type="term" value="C:basolateral plasma membrane"/>
    <property type="evidence" value="ECO:0007669"/>
    <property type="project" value="UniProtKB-SubCell"/>
</dbReference>
<feature type="transmembrane region" description="Helical" evidence="9">
    <location>
        <begin position="451"/>
        <end position="477"/>
    </location>
</feature>
<keyword evidence="5 9" id="KW-0812">Transmembrane</keyword>
<dbReference type="InterPro" id="IPR016152">
    <property type="entry name" value="PTrfase/Anion_transptr"/>
</dbReference>
<feature type="transmembrane region" description="Helical" evidence="9">
    <location>
        <begin position="484"/>
        <end position="503"/>
    </location>
</feature>
<dbReference type="Proteomes" id="UP000198287">
    <property type="component" value="Unassembled WGS sequence"/>
</dbReference>
<reference evidence="12 13" key="1">
    <citation type="submission" date="2015-12" db="EMBL/GenBank/DDBJ databases">
        <title>The genome of Folsomia candida.</title>
        <authorList>
            <person name="Faddeeva A."/>
            <person name="Derks M.F."/>
            <person name="Anvar Y."/>
            <person name="Smit S."/>
            <person name="Van Straalen N."/>
            <person name="Roelofs D."/>
        </authorList>
    </citation>
    <scope>NUCLEOTIDE SEQUENCE [LARGE SCALE GENOMIC DNA]</scope>
    <source>
        <strain evidence="12 13">VU population</strain>
        <tissue evidence="12">Whole body</tissue>
    </source>
</reference>
<feature type="transmembrane region" description="Helical" evidence="9">
    <location>
        <begin position="366"/>
        <end position="389"/>
    </location>
</feature>
<keyword evidence="6 9" id="KW-1133">Transmembrane helix</keyword>
<evidence type="ECO:0000256" key="8">
    <source>
        <dbReference type="ARBA" id="ARBA00023136"/>
    </source>
</evidence>
<dbReference type="PRINTS" id="PR01232">
    <property type="entry name" value="NAHCO3TRSPRT"/>
</dbReference>
<evidence type="ECO:0000256" key="4">
    <source>
        <dbReference type="ARBA" id="ARBA00022475"/>
    </source>
</evidence>
<keyword evidence="13" id="KW-1185">Reference proteome</keyword>
<dbReference type="SUPFAM" id="SSF55804">
    <property type="entry name" value="Phoshotransferase/anion transport protein"/>
    <property type="match status" value="1"/>
</dbReference>
<dbReference type="AlphaFoldDB" id="A0A226ES13"/>
<dbReference type="Pfam" id="PF00955">
    <property type="entry name" value="HCO3_cotransp"/>
    <property type="match status" value="1"/>
</dbReference>
<feature type="transmembrane region" description="Helical" evidence="9">
    <location>
        <begin position="762"/>
        <end position="781"/>
    </location>
</feature>
<dbReference type="PANTHER" id="PTHR11453:SF36">
    <property type="entry name" value="ANION EXCHANGE PROTEIN"/>
    <property type="match status" value="1"/>
</dbReference>
<dbReference type="InterPro" id="IPR003020">
    <property type="entry name" value="HCO3_transpt_euk"/>
</dbReference>
<dbReference type="NCBIfam" id="TIGR00834">
    <property type="entry name" value="ae"/>
    <property type="match status" value="1"/>
</dbReference>
<dbReference type="EMBL" id="LNIX01000002">
    <property type="protein sequence ID" value="OXA59571.1"/>
    <property type="molecule type" value="Genomic_DNA"/>
</dbReference>
<feature type="domain" description="Band 3 cytoplasmic" evidence="11">
    <location>
        <begin position="29"/>
        <end position="302"/>
    </location>
</feature>
<organism evidence="12 13">
    <name type="scientific">Folsomia candida</name>
    <name type="common">Springtail</name>
    <dbReference type="NCBI Taxonomy" id="158441"/>
    <lineage>
        <taxon>Eukaryota</taxon>
        <taxon>Metazoa</taxon>
        <taxon>Ecdysozoa</taxon>
        <taxon>Arthropoda</taxon>
        <taxon>Hexapoda</taxon>
        <taxon>Collembola</taxon>
        <taxon>Entomobryomorpha</taxon>
        <taxon>Isotomoidea</taxon>
        <taxon>Isotomidae</taxon>
        <taxon>Proisotominae</taxon>
        <taxon>Folsomia</taxon>
    </lineage>
</organism>
<dbReference type="GO" id="GO:0008509">
    <property type="term" value="F:monoatomic anion transmembrane transporter activity"/>
    <property type="evidence" value="ECO:0007669"/>
    <property type="project" value="InterPro"/>
</dbReference>
<feature type="transmembrane region" description="Helical" evidence="9">
    <location>
        <begin position="606"/>
        <end position="626"/>
    </location>
</feature>
<keyword evidence="4" id="KW-1003">Cell membrane</keyword>
<dbReference type="InterPro" id="IPR013769">
    <property type="entry name" value="Band3_cytoplasmic_dom"/>
</dbReference>
<feature type="domain" description="Bicarbonate transporter-like transmembrane" evidence="10">
    <location>
        <begin position="337"/>
        <end position="824"/>
    </location>
</feature>
<dbReference type="InterPro" id="IPR003024">
    <property type="entry name" value="Na/HCO3_transpt"/>
</dbReference>